<dbReference type="GO" id="GO:0071011">
    <property type="term" value="C:precatalytic spliceosome"/>
    <property type="evidence" value="ECO:0007669"/>
    <property type="project" value="TreeGrafter"/>
</dbReference>
<dbReference type="SMART" id="SM00360">
    <property type="entry name" value="RRM"/>
    <property type="match status" value="1"/>
</dbReference>
<dbReference type="SUPFAM" id="SSF54928">
    <property type="entry name" value="RNA-binding domain, RBD"/>
    <property type="match status" value="1"/>
</dbReference>
<evidence type="ECO:0000256" key="2">
    <source>
        <dbReference type="PROSITE-ProRule" id="PRU00176"/>
    </source>
</evidence>
<dbReference type="EMBL" id="JAPWDV010000002">
    <property type="protein sequence ID" value="KAJ6219371.1"/>
    <property type="molecule type" value="Genomic_DNA"/>
</dbReference>
<dbReference type="InterPro" id="IPR000504">
    <property type="entry name" value="RRM_dom"/>
</dbReference>
<feature type="compositionally biased region" description="Basic residues" evidence="3">
    <location>
        <begin position="199"/>
        <end position="215"/>
    </location>
</feature>
<comment type="caution">
    <text evidence="5">The sequence shown here is derived from an EMBL/GenBank/DDBJ whole genome shotgun (WGS) entry which is preliminary data.</text>
</comment>
<feature type="compositionally biased region" description="Basic residues" evidence="3">
    <location>
        <begin position="176"/>
        <end position="186"/>
    </location>
</feature>
<dbReference type="InterPro" id="IPR051847">
    <property type="entry name" value="RNA_proc/Spliceosome_comp"/>
</dbReference>
<dbReference type="AlphaFoldDB" id="A0A9Q0RN91"/>
<dbReference type="Gene3D" id="3.30.70.330">
    <property type="match status" value="1"/>
</dbReference>
<dbReference type="InterPro" id="IPR012677">
    <property type="entry name" value="Nucleotide-bd_a/b_plait_sf"/>
</dbReference>
<dbReference type="GO" id="GO:0003723">
    <property type="term" value="F:RNA binding"/>
    <property type="evidence" value="ECO:0007669"/>
    <property type="project" value="UniProtKB-UniRule"/>
</dbReference>
<sequence>MNPLTNVRNITKLSEQELKLGIDIKNSWHNMYKNSAWVFIGGLSFDLSEGDIIAVFSQYGEIVNINLIRDRKTGKSKGFGFLCYQDQRSTILAVDNLNGIKLLNRTIRVDHVEEYKVPKELDDITPEMKQLYNEGCAPKAIAIVQPTVERTNLQEKSDHKHSNKKKSVNEKNTKSHKEKKHKKRSRKSSDSSDSSIDTRKRKHSKKSKKHKKHKK</sequence>
<keyword evidence="6" id="KW-1185">Reference proteome</keyword>
<dbReference type="PANTHER" id="PTHR45880:SF1">
    <property type="entry name" value="RNA-BINDING MOTIF PROTEIN, X-LINKED 2"/>
    <property type="match status" value="1"/>
</dbReference>
<name>A0A9Q0RN91_BLOTA</name>
<dbReference type="GO" id="GO:0000398">
    <property type="term" value="P:mRNA splicing, via spliceosome"/>
    <property type="evidence" value="ECO:0007669"/>
    <property type="project" value="InterPro"/>
</dbReference>
<proteinExistence type="predicted"/>
<dbReference type="GO" id="GO:0071013">
    <property type="term" value="C:catalytic step 2 spliceosome"/>
    <property type="evidence" value="ECO:0007669"/>
    <property type="project" value="TreeGrafter"/>
</dbReference>
<dbReference type="Pfam" id="PF00076">
    <property type="entry name" value="RRM_1"/>
    <property type="match status" value="1"/>
</dbReference>
<feature type="region of interest" description="Disordered" evidence="3">
    <location>
        <begin position="149"/>
        <end position="215"/>
    </location>
</feature>
<organism evidence="5 6">
    <name type="scientific">Blomia tropicalis</name>
    <name type="common">Mite</name>
    <dbReference type="NCBI Taxonomy" id="40697"/>
    <lineage>
        <taxon>Eukaryota</taxon>
        <taxon>Metazoa</taxon>
        <taxon>Ecdysozoa</taxon>
        <taxon>Arthropoda</taxon>
        <taxon>Chelicerata</taxon>
        <taxon>Arachnida</taxon>
        <taxon>Acari</taxon>
        <taxon>Acariformes</taxon>
        <taxon>Sarcoptiformes</taxon>
        <taxon>Astigmata</taxon>
        <taxon>Glycyphagoidea</taxon>
        <taxon>Echimyopodidae</taxon>
        <taxon>Blomia</taxon>
    </lineage>
</organism>
<evidence type="ECO:0000256" key="1">
    <source>
        <dbReference type="ARBA" id="ARBA00022884"/>
    </source>
</evidence>
<dbReference type="PROSITE" id="PS50102">
    <property type="entry name" value="RRM"/>
    <property type="match status" value="1"/>
</dbReference>
<dbReference type="PANTHER" id="PTHR45880">
    <property type="entry name" value="RNA-BINDING MOTIF PROTEIN, X-LINKED 2"/>
    <property type="match status" value="1"/>
</dbReference>
<evidence type="ECO:0000259" key="4">
    <source>
        <dbReference type="PROSITE" id="PS50102"/>
    </source>
</evidence>
<dbReference type="OMA" id="MYKNSAW"/>
<dbReference type="InterPro" id="IPR045844">
    <property type="entry name" value="RRM_Ist3-like"/>
</dbReference>
<accession>A0A9Q0RN91</accession>
<feature type="domain" description="RRM" evidence="4">
    <location>
        <begin position="36"/>
        <end position="114"/>
    </location>
</feature>
<keyword evidence="1 2" id="KW-0694">RNA-binding</keyword>
<dbReference type="Proteomes" id="UP001142055">
    <property type="component" value="Chromosome 2"/>
</dbReference>
<evidence type="ECO:0000256" key="3">
    <source>
        <dbReference type="SAM" id="MobiDB-lite"/>
    </source>
</evidence>
<dbReference type="FunFam" id="3.30.70.330:FF:000962">
    <property type="entry name" value="RBMX2 ortholog"/>
    <property type="match status" value="1"/>
</dbReference>
<gene>
    <name evidence="5" type="ORF">RDWZM_005183</name>
</gene>
<protein>
    <recommendedName>
        <fullName evidence="4">RRM domain-containing protein</fullName>
    </recommendedName>
</protein>
<evidence type="ECO:0000313" key="6">
    <source>
        <dbReference type="Proteomes" id="UP001142055"/>
    </source>
</evidence>
<dbReference type="CDD" id="cd12411">
    <property type="entry name" value="RRM_ist3_like"/>
    <property type="match status" value="1"/>
</dbReference>
<dbReference type="InterPro" id="IPR035979">
    <property type="entry name" value="RBD_domain_sf"/>
</dbReference>
<evidence type="ECO:0000313" key="5">
    <source>
        <dbReference type="EMBL" id="KAJ6219371.1"/>
    </source>
</evidence>
<reference evidence="5" key="1">
    <citation type="submission" date="2022-12" db="EMBL/GenBank/DDBJ databases">
        <title>Genome assemblies of Blomia tropicalis.</title>
        <authorList>
            <person name="Cui Y."/>
        </authorList>
    </citation>
    <scope>NUCLEOTIDE SEQUENCE</scope>
    <source>
        <tissue evidence="5">Adult mites</tissue>
    </source>
</reference>
<dbReference type="GO" id="GO:0005686">
    <property type="term" value="C:U2 snRNP"/>
    <property type="evidence" value="ECO:0007669"/>
    <property type="project" value="TreeGrafter"/>
</dbReference>